<dbReference type="Gene3D" id="3.40.50.970">
    <property type="match status" value="1"/>
</dbReference>
<dbReference type="Gene3D" id="1.10.287.1150">
    <property type="entry name" value="TPP helical domain"/>
    <property type="match status" value="1"/>
</dbReference>
<dbReference type="EC" id="1.2.4.2" evidence="7"/>
<proteinExistence type="inferred from homology"/>
<dbReference type="OrthoDB" id="413077at2759"/>
<comment type="caution">
    <text evidence="7">The sequence shown here is derived from an EMBL/GenBank/DDBJ whole genome shotgun (WGS) entry which is preliminary data.</text>
</comment>
<sequence>MFRCSQIIKHFNHSNNKHAILANLTPKNYHYQTEIYTNKFEAFDEKLSEKLKNTNQSRNNQSNLYRFINAYRQHGYRIAKLDPLNQQNNNNKLSELDPATYGLERDSTTYPIQDLIHASDSGKLTIDEVENYLKTIYSDKISIEFEFITCPEEKLWIEQKFEEHLSRPIETQTRLDILDLLMKSQAFDHFLAEKFPSFKRYSLEGGESAMAFYHSIFSGLAKNDIEQLIMGIAHRGRLNLVTCMLNLDPVLLFAKIKGRSEYSADVTATGDISHHFPCSTDLTFDGKKIHVSLLQNPSHLEAVDPLVLGKARAKQMSSKDCLYSDDPKNISKKIASFLIHGDAAFAGQGIVSETFQLSKLPSYSVGGTIHLITNNQLGFTLPSNLGRSGHFNSDLAKGFDCPIIHVNGDDPELAYRAGQFAVEYRNKFGKDVLVDMVCFRKYGHNELDDPSFTNPLMYKTINSRETVPNMYKKILLDENLADSGSVELEVKNFESMLAEALSKVEKNNYKFEPRNTYLNGQWSDMRLSSNNERSTWNTGCSLDLLRFVGVKSVSLPDDFSVHPTVERAHVHKRLERIRDGKKIDWSTAEALAIGSLISQGYNVRISGQDVGRGTFSHRHAMLVDQKNNKTFIPLNNLDQNQKSFFEICNSFLSEEAVMGFDYGFSLDSPNNLVIWEAQFGDFFNGAQIIIDTYISSGETKWLYQSGLVLLLPHGFDGAGPEHSSCRIERFLQMSSSKEDKVDSDDINYFIANPTTPANYFHLLRRQMMMPFRKPLIVASPKNLLRLPECVSTLEEMCENKSFRPVIDDEKIDGKDSIKRVIFVFGKHFYALDNERTKRGLKDVALIRIEELSPFPAHEIRNVMQQYKNAKEFVWSQEEHRNMGAWSFVSPRFENILGIKLKYSGREAHNTIAGIGELHAKEAQYVINRPFEKF</sequence>
<dbReference type="Proteomes" id="UP000276133">
    <property type="component" value="Unassembled WGS sequence"/>
</dbReference>
<name>A0A3M7RI10_BRAPC</name>
<dbReference type="GO" id="GO:0030976">
    <property type="term" value="F:thiamine pyrophosphate binding"/>
    <property type="evidence" value="ECO:0007669"/>
    <property type="project" value="InterPro"/>
</dbReference>
<evidence type="ECO:0000259" key="6">
    <source>
        <dbReference type="SMART" id="SM00861"/>
    </source>
</evidence>
<organism evidence="7 8">
    <name type="scientific">Brachionus plicatilis</name>
    <name type="common">Marine rotifer</name>
    <name type="synonym">Brachionus muelleri</name>
    <dbReference type="NCBI Taxonomy" id="10195"/>
    <lineage>
        <taxon>Eukaryota</taxon>
        <taxon>Metazoa</taxon>
        <taxon>Spiralia</taxon>
        <taxon>Gnathifera</taxon>
        <taxon>Rotifera</taxon>
        <taxon>Eurotatoria</taxon>
        <taxon>Monogononta</taxon>
        <taxon>Pseudotrocha</taxon>
        <taxon>Ploima</taxon>
        <taxon>Brachionidae</taxon>
        <taxon>Brachionus</taxon>
    </lineage>
</organism>
<dbReference type="Pfam" id="PF16870">
    <property type="entry name" value="OxoGdeHyase_C"/>
    <property type="match status" value="1"/>
</dbReference>
<dbReference type="GO" id="GO:0004591">
    <property type="term" value="F:oxoglutarate dehydrogenase (succinyl-transferring) activity"/>
    <property type="evidence" value="ECO:0007669"/>
    <property type="project" value="UniProtKB-EC"/>
</dbReference>
<dbReference type="Gene3D" id="3.40.50.11610">
    <property type="entry name" value="Multifunctional 2-oxoglutarate metabolism enzyme, C-terminal domain"/>
    <property type="match status" value="1"/>
</dbReference>
<dbReference type="NCBIfam" id="NF006914">
    <property type="entry name" value="PRK09404.1"/>
    <property type="match status" value="1"/>
</dbReference>
<dbReference type="InterPro" id="IPR031717">
    <property type="entry name" value="ODO-1/KGD_C"/>
</dbReference>
<keyword evidence="4 7" id="KW-0560">Oxidoreductase</keyword>
<keyword evidence="3" id="KW-0809">Transit peptide</keyword>
<dbReference type="Pfam" id="PF02779">
    <property type="entry name" value="Transket_pyr"/>
    <property type="match status" value="1"/>
</dbReference>
<dbReference type="PIRSF" id="PIRSF000157">
    <property type="entry name" value="Oxoglu_dh_E1"/>
    <property type="match status" value="1"/>
</dbReference>
<dbReference type="CDD" id="cd02016">
    <property type="entry name" value="TPP_E1_OGDC_like"/>
    <property type="match status" value="1"/>
</dbReference>
<dbReference type="EMBL" id="REGN01003348">
    <property type="protein sequence ID" value="RNA23119.1"/>
    <property type="molecule type" value="Genomic_DNA"/>
</dbReference>
<evidence type="ECO:0000256" key="5">
    <source>
        <dbReference type="ARBA" id="ARBA00023052"/>
    </source>
</evidence>
<gene>
    <name evidence="7" type="ORF">BpHYR1_020207</name>
</gene>
<dbReference type="InterPro" id="IPR029061">
    <property type="entry name" value="THDP-binding"/>
</dbReference>
<evidence type="ECO:0000313" key="7">
    <source>
        <dbReference type="EMBL" id="RNA23119.1"/>
    </source>
</evidence>
<evidence type="ECO:0000256" key="4">
    <source>
        <dbReference type="ARBA" id="ARBA00023002"/>
    </source>
</evidence>
<evidence type="ECO:0000256" key="1">
    <source>
        <dbReference type="ARBA" id="ARBA00001964"/>
    </source>
</evidence>
<evidence type="ECO:0000313" key="8">
    <source>
        <dbReference type="Proteomes" id="UP000276133"/>
    </source>
</evidence>
<dbReference type="NCBIfam" id="NF008907">
    <property type="entry name" value="PRK12270.1"/>
    <property type="match status" value="1"/>
</dbReference>
<dbReference type="SUPFAM" id="SSF52518">
    <property type="entry name" value="Thiamin diphosphate-binding fold (THDP-binding)"/>
    <property type="match status" value="2"/>
</dbReference>
<protein>
    <submittedName>
        <fullName evidence="7">Putative 2-oxoglutarate dehydrogenase E1 component DHKTD1 mitochondrial</fullName>
        <ecNumber evidence="7">1.2.4.2</ecNumber>
    </submittedName>
</protein>
<keyword evidence="8" id="KW-1185">Reference proteome</keyword>
<feature type="domain" description="Transketolase-like pyrimidine-binding" evidence="6">
    <location>
        <begin position="583"/>
        <end position="786"/>
    </location>
</feature>
<dbReference type="InterPro" id="IPR001017">
    <property type="entry name" value="DH_E1"/>
</dbReference>
<evidence type="ECO:0000256" key="3">
    <source>
        <dbReference type="ARBA" id="ARBA00022946"/>
    </source>
</evidence>
<keyword evidence="5" id="KW-0786">Thiamine pyrophosphate</keyword>
<dbReference type="InterPro" id="IPR011603">
    <property type="entry name" value="2oxoglutarate_DH_E1"/>
</dbReference>
<dbReference type="SMART" id="SM00861">
    <property type="entry name" value="Transket_pyr"/>
    <property type="match status" value="1"/>
</dbReference>
<dbReference type="Gene3D" id="3.40.50.12470">
    <property type="match status" value="1"/>
</dbReference>
<comment type="cofactor">
    <cofactor evidence="1">
        <name>thiamine diphosphate</name>
        <dbReference type="ChEBI" id="CHEBI:58937"/>
    </cofactor>
</comment>
<dbReference type="InterPro" id="IPR005475">
    <property type="entry name" value="Transketolase-like_Pyr-bd"/>
</dbReference>
<evidence type="ECO:0000256" key="2">
    <source>
        <dbReference type="ARBA" id="ARBA00006936"/>
    </source>
</evidence>
<reference evidence="7 8" key="1">
    <citation type="journal article" date="2018" name="Sci. Rep.">
        <title>Genomic signatures of local adaptation to the degree of environmental predictability in rotifers.</title>
        <authorList>
            <person name="Franch-Gras L."/>
            <person name="Hahn C."/>
            <person name="Garcia-Roger E.M."/>
            <person name="Carmona M.J."/>
            <person name="Serra M."/>
            <person name="Gomez A."/>
        </authorList>
    </citation>
    <scope>NUCLEOTIDE SEQUENCE [LARGE SCALE GENOMIC DNA]</scope>
    <source>
        <strain evidence="7">HYR1</strain>
    </source>
</reference>
<comment type="similarity">
    <text evidence="2">Belongs to the alpha-ketoglutarate dehydrogenase family.</text>
</comment>
<accession>A0A3M7RI10</accession>
<dbReference type="AlphaFoldDB" id="A0A3M7RI10"/>
<dbReference type="PANTHER" id="PTHR23152:SF4">
    <property type="entry name" value="2-OXOADIPATE DEHYDROGENASE COMPLEX COMPONENT E1"/>
    <property type="match status" value="1"/>
</dbReference>
<dbReference type="Pfam" id="PF00676">
    <property type="entry name" value="E1_dh"/>
    <property type="match status" value="1"/>
</dbReference>
<dbReference type="STRING" id="10195.A0A3M7RI10"/>
<dbReference type="InterPro" id="IPR042179">
    <property type="entry name" value="KGD_C_sf"/>
</dbReference>
<dbReference type="PANTHER" id="PTHR23152">
    <property type="entry name" value="2-OXOGLUTARATE DEHYDROGENASE"/>
    <property type="match status" value="1"/>
</dbReference>
<dbReference type="NCBIfam" id="TIGR00239">
    <property type="entry name" value="2oxo_dh_E1"/>
    <property type="match status" value="1"/>
</dbReference>